<gene>
    <name evidence="2" type="ORF">RGQ29_031978</name>
</gene>
<comment type="caution">
    <text evidence="2">The sequence shown here is derived from an EMBL/GenBank/DDBJ whole genome shotgun (WGS) entry which is preliminary data.</text>
</comment>
<evidence type="ECO:0000256" key="1">
    <source>
        <dbReference type="SAM" id="SignalP"/>
    </source>
</evidence>
<dbReference type="Gene3D" id="3.30.30.10">
    <property type="entry name" value="Knottin, scorpion toxin-like"/>
    <property type="match status" value="1"/>
</dbReference>
<dbReference type="EMBL" id="JAXUIC010000540">
    <property type="protein sequence ID" value="KAK4539093.1"/>
    <property type="molecule type" value="Genomic_DNA"/>
</dbReference>
<dbReference type="Proteomes" id="UP001324115">
    <property type="component" value="Unassembled WGS sequence"/>
</dbReference>
<feature type="signal peptide" evidence="1">
    <location>
        <begin position="1"/>
        <end position="27"/>
    </location>
</feature>
<feature type="chain" id="PRO_5042910599" description="Knottin scorpion toxin-like domain-containing protein" evidence="1">
    <location>
        <begin position="28"/>
        <end position="81"/>
    </location>
</feature>
<dbReference type="SUPFAM" id="SSF57095">
    <property type="entry name" value="Scorpion toxin-like"/>
    <property type="match status" value="1"/>
</dbReference>
<evidence type="ECO:0008006" key="4">
    <source>
        <dbReference type="Google" id="ProtNLM"/>
    </source>
</evidence>
<dbReference type="AlphaFoldDB" id="A0AAN7I5B8"/>
<dbReference type="InterPro" id="IPR036574">
    <property type="entry name" value="Scorpion_toxin-like_sf"/>
</dbReference>
<organism evidence="2 3">
    <name type="scientific">Quercus rubra</name>
    <name type="common">Northern red oak</name>
    <name type="synonym">Quercus borealis</name>
    <dbReference type="NCBI Taxonomy" id="3512"/>
    <lineage>
        <taxon>Eukaryota</taxon>
        <taxon>Viridiplantae</taxon>
        <taxon>Streptophyta</taxon>
        <taxon>Embryophyta</taxon>
        <taxon>Tracheophyta</taxon>
        <taxon>Spermatophyta</taxon>
        <taxon>Magnoliopsida</taxon>
        <taxon>eudicotyledons</taxon>
        <taxon>Gunneridae</taxon>
        <taxon>Pentapetalae</taxon>
        <taxon>rosids</taxon>
        <taxon>fabids</taxon>
        <taxon>Fagales</taxon>
        <taxon>Fagaceae</taxon>
        <taxon>Quercus</taxon>
    </lineage>
</organism>
<evidence type="ECO:0000313" key="3">
    <source>
        <dbReference type="Proteomes" id="UP001324115"/>
    </source>
</evidence>
<keyword evidence="1" id="KW-0732">Signal</keyword>
<name>A0AAN7I5B8_QUERU</name>
<keyword evidence="3" id="KW-1185">Reference proteome</keyword>
<sequence length="81" mass="9463">MGRKHFELMFLLFLLLASQETLMQTEARSEPCQGWIKTFHNPCLNNFECTTACKTEGYLWGQCIFENRPPKCLCKNHCSLM</sequence>
<accession>A0AAN7I5B8</accession>
<evidence type="ECO:0000313" key="2">
    <source>
        <dbReference type="EMBL" id="KAK4539093.1"/>
    </source>
</evidence>
<protein>
    <recommendedName>
        <fullName evidence="4">Knottin scorpion toxin-like domain-containing protein</fullName>
    </recommendedName>
</protein>
<reference evidence="2 3" key="1">
    <citation type="journal article" date="2023" name="G3 (Bethesda)">
        <title>A haplotype-resolved chromosome-scale genome for Quercus rubra L. provides insights into the genetics of adaptive traits for red oak species.</title>
        <authorList>
            <person name="Kapoor B."/>
            <person name="Jenkins J."/>
            <person name="Schmutz J."/>
            <person name="Zhebentyayeva T."/>
            <person name="Kuelheim C."/>
            <person name="Coggeshall M."/>
            <person name="Heim C."/>
            <person name="Lasky J.R."/>
            <person name="Leites L."/>
            <person name="Islam-Faridi N."/>
            <person name="Romero-Severson J."/>
            <person name="DeLeo V.L."/>
            <person name="Lucas S.M."/>
            <person name="Lazic D."/>
            <person name="Gailing O."/>
            <person name="Carlson J."/>
            <person name="Staton M."/>
        </authorList>
    </citation>
    <scope>NUCLEOTIDE SEQUENCE [LARGE SCALE GENOMIC DNA]</scope>
    <source>
        <strain evidence="2">Pseudo-F2</strain>
    </source>
</reference>
<proteinExistence type="predicted"/>